<keyword evidence="1" id="KW-0812">Transmembrane</keyword>
<keyword evidence="1" id="KW-0472">Membrane</keyword>
<reference evidence="2" key="1">
    <citation type="submission" date="2021-02" db="EMBL/GenBank/DDBJ databases">
        <authorList>
            <person name="Bekaert M."/>
        </authorList>
    </citation>
    <scope>NUCLEOTIDE SEQUENCE</scope>
    <source>
        <strain evidence="2">IoA-00</strain>
    </source>
</reference>
<feature type="transmembrane region" description="Helical" evidence="1">
    <location>
        <begin position="144"/>
        <end position="161"/>
    </location>
</feature>
<keyword evidence="3" id="KW-1185">Reference proteome</keyword>
<proteinExistence type="predicted"/>
<keyword evidence="1" id="KW-1133">Transmembrane helix</keyword>
<accession>A0A7R8CZY6</accession>
<evidence type="ECO:0000313" key="3">
    <source>
        <dbReference type="Proteomes" id="UP000675881"/>
    </source>
</evidence>
<dbReference type="AlphaFoldDB" id="A0A7R8CZY6"/>
<dbReference type="EMBL" id="HG994585">
    <property type="protein sequence ID" value="CAF2978607.1"/>
    <property type="molecule type" value="Genomic_DNA"/>
</dbReference>
<organism evidence="2 3">
    <name type="scientific">Lepeophtheirus salmonis</name>
    <name type="common">Salmon louse</name>
    <name type="synonym">Caligus salmonis</name>
    <dbReference type="NCBI Taxonomy" id="72036"/>
    <lineage>
        <taxon>Eukaryota</taxon>
        <taxon>Metazoa</taxon>
        <taxon>Ecdysozoa</taxon>
        <taxon>Arthropoda</taxon>
        <taxon>Crustacea</taxon>
        <taxon>Multicrustacea</taxon>
        <taxon>Hexanauplia</taxon>
        <taxon>Copepoda</taxon>
        <taxon>Siphonostomatoida</taxon>
        <taxon>Caligidae</taxon>
        <taxon>Lepeophtheirus</taxon>
    </lineage>
</organism>
<evidence type="ECO:0000313" key="2">
    <source>
        <dbReference type="EMBL" id="CAF2978607.1"/>
    </source>
</evidence>
<gene>
    <name evidence="2" type="ORF">LSAA_11151</name>
</gene>
<dbReference type="OrthoDB" id="430207at2759"/>
<evidence type="ECO:0000256" key="1">
    <source>
        <dbReference type="SAM" id="Phobius"/>
    </source>
</evidence>
<dbReference type="Proteomes" id="UP000675881">
    <property type="component" value="Chromosome 6"/>
</dbReference>
<protein>
    <submittedName>
        <fullName evidence="2">MPV17L</fullName>
    </submittedName>
</protein>
<sequence length="176" mass="20378">MPLPKIVSAIKLLRHGSLDLFVRSIIFGRGRRRRFGVPPTIRTVKKWVIAHPLISNCCFYGVLFTAGELSRQILSMRKEKNKKPLDFGSVQRCAVLGTVVFPPIFHQWYKWLDSRFPKEGQEDPLLECKEKFLTTFFVPSSLRVVYLAISTFIWFNVLCLIKSIPASDFKRAIIYK</sequence>
<name>A0A7R8CZY6_LEPSM</name>